<evidence type="ECO:0000256" key="2">
    <source>
        <dbReference type="ARBA" id="ARBA00022723"/>
    </source>
</evidence>
<evidence type="ECO:0000256" key="5">
    <source>
        <dbReference type="ARBA" id="ARBA00022771"/>
    </source>
</evidence>
<evidence type="ECO:0000256" key="4">
    <source>
        <dbReference type="ARBA" id="ARBA00022763"/>
    </source>
</evidence>
<dbReference type="FunFam" id="1.20.272.10:FF:000001">
    <property type="entry name" value="Putative AAA family ATPase"/>
    <property type="match status" value="1"/>
</dbReference>
<feature type="region of interest" description="Disordered" evidence="10">
    <location>
        <begin position="650"/>
        <end position="676"/>
    </location>
</feature>
<dbReference type="AlphaFoldDB" id="A0A316UWH1"/>
<dbReference type="InterPro" id="IPR003959">
    <property type="entry name" value="ATPase_AAA_core"/>
</dbReference>
<dbReference type="Pfam" id="PF12002">
    <property type="entry name" value="MgsA_C"/>
    <property type="match status" value="1"/>
</dbReference>
<organism evidence="12 13">
    <name type="scientific">Jaminaea rosea</name>
    <dbReference type="NCBI Taxonomy" id="1569628"/>
    <lineage>
        <taxon>Eukaryota</taxon>
        <taxon>Fungi</taxon>
        <taxon>Dikarya</taxon>
        <taxon>Basidiomycota</taxon>
        <taxon>Ustilaginomycotina</taxon>
        <taxon>Exobasidiomycetes</taxon>
        <taxon>Microstromatales</taxon>
        <taxon>Microstromatales incertae sedis</taxon>
        <taxon>Jaminaea</taxon>
    </lineage>
</organism>
<dbReference type="STRING" id="1569628.A0A316UWH1"/>
<dbReference type="InterPro" id="IPR032423">
    <property type="entry name" value="AAA_assoc_2"/>
</dbReference>
<dbReference type="SMART" id="SM00734">
    <property type="entry name" value="ZnF_Rad18"/>
    <property type="match status" value="1"/>
</dbReference>
<name>A0A316UWH1_9BASI</name>
<dbReference type="Gene3D" id="1.10.3710.10">
    <property type="entry name" value="DNA polymerase III clamp loader subunits, C-terminal domain"/>
    <property type="match status" value="1"/>
</dbReference>
<evidence type="ECO:0000256" key="1">
    <source>
        <dbReference type="ARBA" id="ARBA00008959"/>
    </source>
</evidence>
<dbReference type="EMBL" id="KZ819665">
    <property type="protein sequence ID" value="PWN28273.1"/>
    <property type="molecule type" value="Genomic_DNA"/>
</dbReference>
<keyword evidence="2" id="KW-0479">Metal-binding</keyword>
<keyword evidence="8 9" id="KW-0234">DNA repair</keyword>
<reference evidence="12 13" key="1">
    <citation type="journal article" date="2018" name="Mol. Biol. Evol.">
        <title>Broad Genomic Sampling Reveals a Smut Pathogenic Ancestry of the Fungal Clade Ustilaginomycotina.</title>
        <authorList>
            <person name="Kijpornyongpan T."/>
            <person name="Mondo S.J."/>
            <person name="Barry K."/>
            <person name="Sandor L."/>
            <person name="Lee J."/>
            <person name="Lipzen A."/>
            <person name="Pangilinan J."/>
            <person name="LaButti K."/>
            <person name="Hainaut M."/>
            <person name="Henrissat B."/>
            <person name="Grigoriev I.V."/>
            <person name="Spatafora J.W."/>
            <person name="Aime M.C."/>
        </authorList>
    </citation>
    <scope>NUCLEOTIDE SEQUENCE [LARGE SCALE GENOMIC DNA]</scope>
    <source>
        <strain evidence="12 13">MCA 5214</strain>
    </source>
</reference>
<dbReference type="GO" id="GO:0017116">
    <property type="term" value="F:single-stranded DNA helicase activity"/>
    <property type="evidence" value="ECO:0007669"/>
    <property type="project" value="TreeGrafter"/>
</dbReference>
<dbReference type="GO" id="GO:0005524">
    <property type="term" value="F:ATP binding"/>
    <property type="evidence" value="ECO:0007669"/>
    <property type="project" value="UniProtKB-KW"/>
</dbReference>
<keyword evidence="6" id="KW-0862">Zinc</keyword>
<feature type="compositionally biased region" description="Acidic residues" evidence="10">
    <location>
        <begin position="597"/>
        <end position="607"/>
    </location>
</feature>
<feature type="compositionally biased region" description="Low complexity" evidence="10">
    <location>
        <begin position="1"/>
        <end position="21"/>
    </location>
</feature>
<dbReference type="CDD" id="cd18139">
    <property type="entry name" value="HLD_clamp_RarA"/>
    <property type="match status" value="1"/>
</dbReference>
<dbReference type="InterPro" id="IPR051314">
    <property type="entry name" value="AAA_ATPase_RarA/MGS1/WRNIP1"/>
</dbReference>
<evidence type="ECO:0000313" key="13">
    <source>
        <dbReference type="Proteomes" id="UP000245884"/>
    </source>
</evidence>
<dbReference type="PANTHER" id="PTHR13779">
    <property type="entry name" value="WERNER HELICASE-INTERACTING PROTEIN 1 FAMILY MEMBER"/>
    <property type="match status" value="1"/>
</dbReference>
<dbReference type="PANTHER" id="PTHR13779:SF7">
    <property type="entry name" value="ATPASE WRNIP1"/>
    <property type="match status" value="1"/>
</dbReference>
<dbReference type="GO" id="GO:0005634">
    <property type="term" value="C:nucleus"/>
    <property type="evidence" value="ECO:0007669"/>
    <property type="project" value="TreeGrafter"/>
</dbReference>
<evidence type="ECO:0000259" key="11">
    <source>
        <dbReference type="PROSITE" id="PS51908"/>
    </source>
</evidence>
<keyword evidence="12" id="KW-0378">Hydrolase</keyword>
<dbReference type="Gene3D" id="3.30.160.60">
    <property type="entry name" value="Classic Zinc Finger"/>
    <property type="match status" value="1"/>
</dbReference>
<comment type="similarity">
    <text evidence="1">Belongs to the AAA ATPase family. RarA/MGS1/WRNIP1 subfamily.</text>
</comment>
<dbReference type="GO" id="GO:0003677">
    <property type="term" value="F:DNA binding"/>
    <property type="evidence" value="ECO:0007669"/>
    <property type="project" value="InterPro"/>
</dbReference>
<evidence type="ECO:0000256" key="8">
    <source>
        <dbReference type="ARBA" id="ARBA00023204"/>
    </source>
</evidence>
<dbReference type="SUPFAM" id="SSF48019">
    <property type="entry name" value="post-AAA+ oligomerization domain-like"/>
    <property type="match status" value="1"/>
</dbReference>
<feature type="region of interest" description="Disordered" evidence="10">
    <location>
        <begin position="93"/>
        <end position="112"/>
    </location>
</feature>
<evidence type="ECO:0000256" key="3">
    <source>
        <dbReference type="ARBA" id="ARBA00022741"/>
    </source>
</evidence>
<protein>
    <submittedName>
        <fullName evidence="12">P-loop containing nucleoside triphosphate hydrolase protein</fullName>
    </submittedName>
</protein>
<evidence type="ECO:0000256" key="6">
    <source>
        <dbReference type="ARBA" id="ARBA00022833"/>
    </source>
</evidence>
<dbReference type="PROSITE" id="PS51908">
    <property type="entry name" value="ZF_UBZ4"/>
    <property type="match status" value="1"/>
</dbReference>
<dbReference type="RefSeq" id="XP_025362885.1">
    <property type="nucleotide sequence ID" value="XM_025505791.1"/>
</dbReference>
<dbReference type="InterPro" id="IPR027417">
    <property type="entry name" value="P-loop_NTPase"/>
</dbReference>
<dbReference type="GO" id="GO:0006271">
    <property type="term" value="P:DNA strand elongation involved in DNA replication"/>
    <property type="evidence" value="ECO:0007669"/>
    <property type="project" value="UniProtKB-ARBA"/>
</dbReference>
<dbReference type="GO" id="GO:0000731">
    <property type="term" value="P:DNA synthesis involved in DNA repair"/>
    <property type="evidence" value="ECO:0007669"/>
    <property type="project" value="TreeGrafter"/>
</dbReference>
<gene>
    <name evidence="12" type="ORF">BDZ90DRAFT_231270</name>
</gene>
<keyword evidence="13" id="KW-1185">Reference proteome</keyword>
<evidence type="ECO:0000256" key="10">
    <source>
        <dbReference type="SAM" id="MobiDB-lite"/>
    </source>
</evidence>
<dbReference type="CDD" id="cd00009">
    <property type="entry name" value="AAA"/>
    <property type="match status" value="1"/>
</dbReference>
<feature type="region of interest" description="Disordered" evidence="10">
    <location>
        <begin position="62"/>
        <end position="88"/>
    </location>
</feature>
<dbReference type="SMART" id="SM00382">
    <property type="entry name" value="AAA"/>
    <property type="match status" value="1"/>
</dbReference>
<dbReference type="OrthoDB" id="10265467at2759"/>
<feature type="domain" description="UBZ4-type" evidence="11">
    <location>
        <begin position="35"/>
        <end position="62"/>
    </location>
</feature>
<feature type="region of interest" description="Disordered" evidence="10">
    <location>
        <begin position="1"/>
        <end position="40"/>
    </location>
</feature>
<feature type="region of interest" description="Disordered" evidence="10">
    <location>
        <begin position="583"/>
        <end position="621"/>
    </location>
</feature>
<dbReference type="Gene3D" id="1.10.8.60">
    <property type="match status" value="1"/>
</dbReference>
<keyword evidence="5 9" id="KW-0863">Zinc-finger</keyword>
<dbReference type="Gene3D" id="3.40.50.300">
    <property type="entry name" value="P-loop containing nucleotide triphosphate hydrolases"/>
    <property type="match status" value="1"/>
</dbReference>
<dbReference type="Proteomes" id="UP000245884">
    <property type="component" value="Unassembled WGS sequence"/>
</dbReference>
<keyword evidence="7" id="KW-0067">ATP-binding</keyword>
<sequence>MFNNAAAAKGSGSRPGSSSKSQTPMQQRSHHPNESVPCPSCEQPVRIALLNSHLDRCLSGGQEKASSAKTEGEGTGNAASVASPSRGVFGAMMGSRKRKAGEDEADEGNALPSHHEAAVVLPSKSTPVEATQPATAAPTHATAVAASSSRTRLDSAAPLAERLRPRSLSEYVGQDHIVRKGPLAALLKQGKVPSMVLWGPPGTGKTTLARLVVKEANENWERNRARNSASSNGATMPPYRFVEVSATSTATGDLKRHFDESLSRLKLTGQVTVLFCDEVQRFNKAVQDLFLPVVERGTLVLVGATTENPSFRLQGALLSRMRVFVLDRLSTESCFKILQAARDRVASMDEDETTTHPPHVPDTLLTYLSHSCDGDARSALGAFEVALACYDGEVDEETNLDNLRSALKRQALLYDRAGDQHYDLISALHKSIRGSDSDAAMYWLARMVKGGEDPLFIARRLIIAAAEDCSDTPAASQLAVATYQSCQLVGLPECAECMAQCVVYLAECPKSTRAYKAWQRAAALVEAERSHEVPYHIRNAPTRLMKEIGYGQEYRYEPRFAHPVFQEYLPSPLAGMRERGEWKRLVSPPPPQRAEVEEAGDGGDGEEATPSNGAKLASASGIGPGSCQRIFEMGSRVVDVDLLEEWEEKRNQGRAWGGRGALGLPVARVSKKEEEE</sequence>
<keyword evidence="3" id="KW-0547">Nucleotide-binding</keyword>
<dbReference type="InterPro" id="IPR008921">
    <property type="entry name" value="DNA_pol3_clamp-load_cplx_C"/>
</dbReference>
<evidence type="ECO:0000313" key="12">
    <source>
        <dbReference type="EMBL" id="PWN28273.1"/>
    </source>
</evidence>
<dbReference type="SUPFAM" id="SSF52540">
    <property type="entry name" value="P-loop containing nucleoside triphosphate hydrolases"/>
    <property type="match status" value="1"/>
</dbReference>
<evidence type="ECO:0000256" key="7">
    <source>
        <dbReference type="ARBA" id="ARBA00022840"/>
    </source>
</evidence>
<keyword evidence="4 9" id="KW-0227">DNA damage</keyword>
<dbReference type="Gene3D" id="1.20.272.10">
    <property type="match status" value="1"/>
</dbReference>
<dbReference type="GO" id="GO:0016887">
    <property type="term" value="F:ATP hydrolysis activity"/>
    <property type="evidence" value="ECO:0007669"/>
    <property type="project" value="InterPro"/>
</dbReference>
<dbReference type="Pfam" id="PF00004">
    <property type="entry name" value="AAA"/>
    <property type="match status" value="1"/>
</dbReference>
<dbReference type="GeneID" id="37027614"/>
<evidence type="ECO:0000256" key="9">
    <source>
        <dbReference type="PROSITE-ProRule" id="PRU01256"/>
    </source>
</evidence>
<dbReference type="GO" id="GO:0008047">
    <property type="term" value="F:enzyme activator activity"/>
    <property type="evidence" value="ECO:0007669"/>
    <property type="project" value="TreeGrafter"/>
</dbReference>
<dbReference type="InterPro" id="IPR021886">
    <property type="entry name" value="MgsA_C"/>
</dbReference>
<accession>A0A316UWH1</accession>
<dbReference type="Pfam" id="PF16193">
    <property type="entry name" value="AAA_assoc_2"/>
    <property type="match status" value="1"/>
</dbReference>
<proteinExistence type="inferred from homology"/>
<dbReference type="InterPro" id="IPR006642">
    <property type="entry name" value="Rad18_UBZ4"/>
</dbReference>
<dbReference type="GO" id="GO:0008270">
    <property type="term" value="F:zinc ion binding"/>
    <property type="evidence" value="ECO:0007669"/>
    <property type="project" value="UniProtKB-KW"/>
</dbReference>
<dbReference type="InterPro" id="IPR003593">
    <property type="entry name" value="AAA+_ATPase"/>
</dbReference>